<dbReference type="Pfam" id="PF00512">
    <property type="entry name" value="HisKA"/>
    <property type="match status" value="1"/>
</dbReference>
<evidence type="ECO:0000313" key="6">
    <source>
        <dbReference type="EMBL" id="SEP12684.1"/>
    </source>
</evidence>
<evidence type="ECO:0000256" key="2">
    <source>
        <dbReference type="ARBA" id="ARBA00012438"/>
    </source>
</evidence>
<keyword evidence="4" id="KW-1133">Transmembrane helix</keyword>
<dbReference type="Proteomes" id="UP000199657">
    <property type="component" value="Unassembled WGS sequence"/>
</dbReference>
<feature type="transmembrane region" description="Helical" evidence="4">
    <location>
        <begin position="132"/>
        <end position="148"/>
    </location>
</feature>
<keyword evidence="6" id="KW-0808">Transferase</keyword>
<dbReference type="GO" id="GO:0000155">
    <property type="term" value="F:phosphorelay sensor kinase activity"/>
    <property type="evidence" value="ECO:0007669"/>
    <property type="project" value="InterPro"/>
</dbReference>
<dbReference type="PROSITE" id="PS50109">
    <property type="entry name" value="HIS_KIN"/>
    <property type="match status" value="1"/>
</dbReference>
<dbReference type="SUPFAM" id="SSF47384">
    <property type="entry name" value="Homodimeric domain of signal transducing histidine kinase"/>
    <property type="match status" value="1"/>
</dbReference>
<dbReference type="SMART" id="SM00388">
    <property type="entry name" value="HisKA"/>
    <property type="match status" value="1"/>
</dbReference>
<evidence type="ECO:0000313" key="7">
    <source>
        <dbReference type="Proteomes" id="UP000199657"/>
    </source>
</evidence>
<dbReference type="Pfam" id="PF02518">
    <property type="entry name" value="HATPase_c"/>
    <property type="match status" value="1"/>
</dbReference>
<comment type="catalytic activity">
    <reaction evidence="1">
        <text>ATP + protein L-histidine = ADP + protein N-phospho-L-histidine.</text>
        <dbReference type="EC" id="2.7.13.3"/>
    </reaction>
</comment>
<dbReference type="RefSeq" id="WP_139209247.1">
    <property type="nucleotide sequence ID" value="NZ_FOEG01000011.1"/>
</dbReference>
<keyword evidence="3" id="KW-0597">Phosphoprotein</keyword>
<dbReference type="STRING" id="406100.SAMN04488052_11128"/>
<evidence type="ECO:0000256" key="3">
    <source>
        <dbReference type="ARBA" id="ARBA00022553"/>
    </source>
</evidence>
<dbReference type="Pfam" id="PF25323">
    <property type="entry name" value="6TM_PilS"/>
    <property type="match status" value="1"/>
</dbReference>
<evidence type="ECO:0000256" key="4">
    <source>
        <dbReference type="SAM" id="Phobius"/>
    </source>
</evidence>
<accession>A0A1H8VBN5</accession>
<sequence length="560" mass="61901">MQHSHERPRPFRTRQEACDPVSILGESIPAIPANGRDRYTWRPLRLFAYYRLVVALMLAIVFLTGQDTLLVRSEQPVLFLQFAFVYLVLALMLLAVAYQWQRALTLQVCVQALVDIFMLSALIYTAGAQDPGLGVLMLVAVAGCGIFVERRLAALFAAVATLTLLFLEFLAQLDTEAGTVGYAEVGAFGIALFLVTLAGNRLAQRAREEHALAEQRGEDLADQEVLNGHIVQRLQDGVLVLDRAGRVRLINATAWKLLGQPPHMDAPRLEDLCLPLAHALTQWQANPREEPPPVQPDALSPVLQPRFRVLSGASGSGVLIFLEDLAEMHAQVQQVKLASLGRLTASIAHEIRNPLSAMTHAGQLLGEAELAEADQRLVSIIQRHGQRLNDIVENVLRLSRRQQPDQDTIHLRALADELDEDVRAQPDLHPLRLRTDTLPGDATVEFDPGHLHQVLMNLVRNAAKHARHPERELTVTLMAGRDPRDQPYLDIIDNGPGIATPSRDQLFDPFFTTAGDGTGLGLYLCRELCEANHARLSLLDTGDSGTRFRITFTATGHEQT</sequence>
<dbReference type="AlphaFoldDB" id="A0A1H8VBN5"/>
<name>A0A1H8VBN5_9GAMM</name>
<evidence type="ECO:0000256" key="1">
    <source>
        <dbReference type="ARBA" id="ARBA00000085"/>
    </source>
</evidence>
<keyword evidence="7" id="KW-1185">Reference proteome</keyword>
<dbReference type="SUPFAM" id="SSF55874">
    <property type="entry name" value="ATPase domain of HSP90 chaperone/DNA topoisomerase II/histidine kinase"/>
    <property type="match status" value="1"/>
</dbReference>
<dbReference type="CDD" id="cd00082">
    <property type="entry name" value="HisKA"/>
    <property type="match status" value="1"/>
</dbReference>
<organism evidence="6 7">
    <name type="scientific">Aquisalimonas asiatica</name>
    <dbReference type="NCBI Taxonomy" id="406100"/>
    <lineage>
        <taxon>Bacteria</taxon>
        <taxon>Pseudomonadati</taxon>
        <taxon>Pseudomonadota</taxon>
        <taxon>Gammaproteobacteria</taxon>
        <taxon>Chromatiales</taxon>
        <taxon>Ectothiorhodospiraceae</taxon>
        <taxon>Aquisalimonas</taxon>
    </lineage>
</organism>
<dbReference type="PANTHER" id="PTHR43065">
    <property type="entry name" value="SENSOR HISTIDINE KINASE"/>
    <property type="match status" value="1"/>
</dbReference>
<dbReference type="EC" id="2.7.13.3" evidence="2"/>
<protein>
    <recommendedName>
        <fullName evidence="2">histidine kinase</fullName>
        <ecNumber evidence="2">2.7.13.3</ecNumber>
    </recommendedName>
</protein>
<feature type="transmembrane region" description="Helical" evidence="4">
    <location>
        <begin position="104"/>
        <end position="126"/>
    </location>
</feature>
<dbReference type="EMBL" id="FOEG01000011">
    <property type="protein sequence ID" value="SEP12684.1"/>
    <property type="molecule type" value="Genomic_DNA"/>
</dbReference>
<dbReference type="Gene3D" id="3.30.450.20">
    <property type="entry name" value="PAS domain"/>
    <property type="match status" value="1"/>
</dbReference>
<dbReference type="OrthoDB" id="9815750at2"/>
<feature type="transmembrane region" description="Helical" evidence="4">
    <location>
        <begin position="179"/>
        <end position="198"/>
    </location>
</feature>
<feature type="transmembrane region" description="Helical" evidence="4">
    <location>
        <begin position="155"/>
        <end position="173"/>
    </location>
</feature>
<keyword evidence="4" id="KW-0812">Transmembrane</keyword>
<reference evidence="6 7" key="1">
    <citation type="submission" date="2016-10" db="EMBL/GenBank/DDBJ databases">
        <authorList>
            <person name="de Groot N.N."/>
        </authorList>
    </citation>
    <scope>NUCLEOTIDE SEQUENCE [LARGE SCALE GENOMIC DNA]</scope>
    <source>
        <strain evidence="6 7">CGMCC 1.6291</strain>
    </source>
</reference>
<proteinExistence type="predicted"/>
<dbReference type="PANTHER" id="PTHR43065:SF52">
    <property type="entry name" value="SENSOR PROTEIN KINASE PILS"/>
    <property type="match status" value="1"/>
</dbReference>
<dbReference type="InterPro" id="IPR003594">
    <property type="entry name" value="HATPase_dom"/>
</dbReference>
<dbReference type="InterPro" id="IPR036097">
    <property type="entry name" value="HisK_dim/P_sf"/>
</dbReference>
<dbReference type="InterPro" id="IPR003661">
    <property type="entry name" value="HisK_dim/P_dom"/>
</dbReference>
<dbReference type="Gene3D" id="3.30.565.10">
    <property type="entry name" value="Histidine kinase-like ATPase, C-terminal domain"/>
    <property type="match status" value="1"/>
</dbReference>
<feature type="domain" description="Histidine kinase" evidence="5">
    <location>
        <begin position="346"/>
        <end position="556"/>
    </location>
</feature>
<evidence type="ECO:0000259" key="5">
    <source>
        <dbReference type="PROSITE" id="PS50109"/>
    </source>
</evidence>
<keyword evidence="6" id="KW-0418">Kinase</keyword>
<dbReference type="PRINTS" id="PR00344">
    <property type="entry name" value="BCTRLSENSOR"/>
</dbReference>
<gene>
    <name evidence="6" type="ORF">SAMN04488052_11128</name>
</gene>
<dbReference type="SMART" id="SM00387">
    <property type="entry name" value="HATPase_c"/>
    <property type="match status" value="1"/>
</dbReference>
<dbReference type="InterPro" id="IPR004358">
    <property type="entry name" value="Sig_transdc_His_kin-like_C"/>
</dbReference>
<dbReference type="Gene3D" id="1.10.287.130">
    <property type="match status" value="1"/>
</dbReference>
<keyword evidence="4" id="KW-0472">Membrane</keyword>
<feature type="transmembrane region" description="Helical" evidence="4">
    <location>
        <begin position="77"/>
        <end position="97"/>
    </location>
</feature>
<dbReference type="InterPro" id="IPR005467">
    <property type="entry name" value="His_kinase_dom"/>
</dbReference>
<feature type="transmembrane region" description="Helical" evidence="4">
    <location>
        <begin position="46"/>
        <end position="65"/>
    </location>
</feature>
<dbReference type="InterPro" id="IPR036890">
    <property type="entry name" value="HATPase_C_sf"/>
</dbReference>